<comment type="cofactor">
    <cofactor evidence="1 5">
        <name>FAD</name>
        <dbReference type="ChEBI" id="CHEBI:57692"/>
    </cofactor>
</comment>
<evidence type="ECO:0000256" key="2">
    <source>
        <dbReference type="ARBA" id="ARBA00010790"/>
    </source>
</evidence>
<dbReference type="InParanoid" id="A0A067NHC9"/>
<dbReference type="VEuPathDB" id="FungiDB:PLEOSDRAFT_169195"/>
<dbReference type="OrthoDB" id="269227at2759"/>
<evidence type="ECO:0000313" key="11">
    <source>
        <dbReference type="Proteomes" id="UP000027073"/>
    </source>
</evidence>
<dbReference type="Proteomes" id="UP000027073">
    <property type="component" value="Unassembled WGS sequence"/>
</dbReference>
<dbReference type="PANTHER" id="PTHR11552:SF147">
    <property type="entry name" value="CHOLINE DEHYDROGENASE, MITOCHONDRIAL"/>
    <property type="match status" value="1"/>
</dbReference>
<dbReference type="PROSITE" id="PS00623">
    <property type="entry name" value="GMC_OXRED_1"/>
    <property type="match status" value="1"/>
</dbReference>
<dbReference type="InterPro" id="IPR036188">
    <property type="entry name" value="FAD/NAD-bd_sf"/>
</dbReference>
<comment type="similarity">
    <text evidence="2 6">Belongs to the GMC oxidoreductase family.</text>
</comment>
<evidence type="ECO:0000259" key="8">
    <source>
        <dbReference type="PROSITE" id="PS00623"/>
    </source>
</evidence>
<feature type="binding site" evidence="5">
    <location>
        <begin position="130"/>
        <end position="133"/>
    </location>
    <ligand>
        <name>FAD</name>
        <dbReference type="ChEBI" id="CHEBI:57692"/>
    </ligand>
</feature>
<name>A0A067NHC9_PLEO1</name>
<feature type="binding site" evidence="5">
    <location>
        <position position="272"/>
    </location>
    <ligand>
        <name>FAD</name>
        <dbReference type="ChEBI" id="CHEBI:57692"/>
    </ligand>
</feature>
<dbReference type="AlphaFoldDB" id="A0A067NHC9"/>
<feature type="domain" description="Glucose-methanol-choline oxidoreductase N-terminal" evidence="8">
    <location>
        <begin position="120"/>
        <end position="143"/>
    </location>
</feature>
<dbReference type="InterPro" id="IPR007867">
    <property type="entry name" value="GMC_OxRtase_C"/>
</dbReference>
<dbReference type="Gene3D" id="3.50.50.60">
    <property type="entry name" value="FAD/NAD(P)-binding domain"/>
    <property type="match status" value="1"/>
</dbReference>
<evidence type="ECO:0000256" key="5">
    <source>
        <dbReference type="PIRSR" id="PIRSR000137-2"/>
    </source>
</evidence>
<feature type="domain" description="Glucose-methanol-choline oxidoreductase N-terminal" evidence="9">
    <location>
        <begin position="314"/>
        <end position="328"/>
    </location>
</feature>
<dbReference type="HOGENOM" id="CLU_002865_6_3_1"/>
<dbReference type="Pfam" id="PF00732">
    <property type="entry name" value="GMC_oxred_N"/>
    <property type="match status" value="1"/>
</dbReference>
<reference evidence="11" key="1">
    <citation type="journal article" date="2014" name="Proc. Natl. Acad. Sci. U.S.A.">
        <title>Extensive sampling of basidiomycete genomes demonstrates inadequacy of the white-rot/brown-rot paradigm for wood decay fungi.</title>
        <authorList>
            <person name="Riley R."/>
            <person name="Salamov A.A."/>
            <person name="Brown D.W."/>
            <person name="Nagy L.G."/>
            <person name="Floudas D."/>
            <person name="Held B.W."/>
            <person name="Levasseur A."/>
            <person name="Lombard V."/>
            <person name="Morin E."/>
            <person name="Otillar R."/>
            <person name="Lindquist E.A."/>
            <person name="Sun H."/>
            <person name="LaButti K.M."/>
            <person name="Schmutz J."/>
            <person name="Jabbour D."/>
            <person name="Luo H."/>
            <person name="Baker S.E."/>
            <person name="Pisabarro A.G."/>
            <person name="Walton J.D."/>
            <person name="Blanchette R.A."/>
            <person name="Henrissat B."/>
            <person name="Martin F."/>
            <person name="Cullen D."/>
            <person name="Hibbett D.S."/>
            <person name="Grigoriev I.V."/>
        </authorList>
    </citation>
    <scope>NUCLEOTIDE SEQUENCE [LARGE SCALE GENOMIC DNA]</scope>
    <source>
        <strain evidence="11">PC15</strain>
    </source>
</reference>
<dbReference type="STRING" id="1137138.A0A067NHC9"/>
<keyword evidence="4 5" id="KW-0274">FAD</keyword>
<dbReference type="InterPro" id="IPR000172">
    <property type="entry name" value="GMC_OxRdtase_N"/>
</dbReference>
<protein>
    <recommendedName>
        <fullName evidence="8 9">Glucose-methanol-choline oxidoreductase N-terminal domain-containing protein</fullName>
    </recommendedName>
</protein>
<dbReference type="Pfam" id="PF05199">
    <property type="entry name" value="GMC_oxred_C"/>
    <property type="match status" value="1"/>
</dbReference>
<dbReference type="InterPro" id="IPR012132">
    <property type="entry name" value="GMC_OxRdtase"/>
</dbReference>
<dbReference type="SUPFAM" id="SSF51905">
    <property type="entry name" value="FAD/NAD(P)-binding domain"/>
    <property type="match status" value="1"/>
</dbReference>
<organism evidence="10 11">
    <name type="scientific">Pleurotus ostreatus (strain PC15)</name>
    <name type="common">Oyster mushroom</name>
    <dbReference type="NCBI Taxonomy" id="1137138"/>
    <lineage>
        <taxon>Eukaryota</taxon>
        <taxon>Fungi</taxon>
        <taxon>Dikarya</taxon>
        <taxon>Basidiomycota</taxon>
        <taxon>Agaricomycotina</taxon>
        <taxon>Agaricomycetes</taxon>
        <taxon>Agaricomycetidae</taxon>
        <taxon>Agaricales</taxon>
        <taxon>Pleurotineae</taxon>
        <taxon>Pleurotaceae</taxon>
        <taxon>Pleurotus</taxon>
    </lineage>
</organism>
<dbReference type="GO" id="GO:0016614">
    <property type="term" value="F:oxidoreductase activity, acting on CH-OH group of donors"/>
    <property type="evidence" value="ECO:0007669"/>
    <property type="project" value="InterPro"/>
</dbReference>
<dbReference type="PANTHER" id="PTHR11552">
    <property type="entry name" value="GLUCOSE-METHANOL-CHOLINE GMC OXIDOREDUCTASE"/>
    <property type="match status" value="1"/>
</dbReference>
<keyword evidence="3 6" id="KW-0285">Flavoprotein</keyword>
<dbReference type="GO" id="GO:0050660">
    <property type="term" value="F:flavin adenine dinucleotide binding"/>
    <property type="evidence" value="ECO:0007669"/>
    <property type="project" value="InterPro"/>
</dbReference>
<evidence type="ECO:0000256" key="1">
    <source>
        <dbReference type="ARBA" id="ARBA00001974"/>
    </source>
</evidence>
<dbReference type="PIRSF" id="PIRSF000137">
    <property type="entry name" value="Alcohol_oxidase"/>
    <property type="match status" value="1"/>
</dbReference>
<keyword evidence="7" id="KW-0732">Signal</keyword>
<gene>
    <name evidence="10" type="ORF">PLEOSDRAFT_169195</name>
</gene>
<proteinExistence type="inferred from homology"/>
<evidence type="ECO:0000256" key="6">
    <source>
        <dbReference type="RuleBase" id="RU003968"/>
    </source>
</evidence>
<accession>A0A067NHC9</accession>
<evidence type="ECO:0000256" key="4">
    <source>
        <dbReference type="ARBA" id="ARBA00022827"/>
    </source>
</evidence>
<feature type="signal peptide" evidence="7">
    <location>
        <begin position="1"/>
        <end position="19"/>
    </location>
</feature>
<dbReference type="SUPFAM" id="SSF54373">
    <property type="entry name" value="FAD-linked reductases, C-terminal domain"/>
    <property type="match status" value="1"/>
</dbReference>
<evidence type="ECO:0000256" key="7">
    <source>
        <dbReference type="SAM" id="SignalP"/>
    </source>
</evidence>
<evidence type="ECO:0000259" key="9">
    <source>
        <dbReference type="PROSITE" id="PS00624"/>
    </source>
</evidence>
<dbReference type="EMBL" id="KL198009">
    <property type="protein sequence ID" value="KDQ26345.1"/>
    <property type="molecule type" value="Genomic_DNA"/>
</dbReference>
<evidence type="ECO:0000313" key="10">
    <source>
        <dbReference type="EMBL" id="KDQ26345.1"/>
    </source>
</evidence>
<evidence type="ECO:0000256" key="3">
    <source>
        <dbReference type="ARBA" id="ARBA00022630"/>
    </source>
</evidence>
<feature type="chain" id="PRO_5001642177" description="Glucose-methanol-choline oxidoreductase N-terminal domain-containing protein" evidence="7">
    <location>
        <begin position="20"/>
        <end position="613"/>
    </location>
</feature>
<dbReference type="PROSITE" id="PS00624">
    <property type="entry name" value="GMC_OXRED_2"/>
    <property type="match status" value="1"/>
</dbReference>
<dbReference type="Gene3D" id="3.30.560.10">
    <property type="entry name" value="Glucose Oxidase, domain 3"/>
    <property type="match status" value="1"/>
</dbReference>
<sequence length="613" mass="65902">MSAIKTLLGVVCFGHLTSAVLYSSPAEFAPKDYDYIIVGVYDPNDSGLGGTAGSVVASRLTEIPDVSVLVLEAGISHEGVINSQIPLFCTTLTPNTPYDWNYTTTPQAGYNNRSVPYARGRMLGGSSSVNYQVFMRGSADDWNRYAAVSEDDGWNWNNMQQYIARNERVTPPADNHNTTGEFIPSHHGFSNGSAISISLPGRSTPIDDRVLQTLQEQSDEFPFNPDMGGGDVLGIGWMIASIGHGQRSSAATGFLEPALPRDTLDVVINSHVTKLVQTGTEDGVPSFHCVEFAEAAGAETKRVCASEEIILSAGSIGTPVLLQVSGIGNRDELTSLGIETIVHNPSVGKNLTDHPLLAGVWTTKGNDTLDSMFRDASLLDSYVTEWTDNRTGPLVSPIANHLGWLRLANNASIFETVEDPASGPNSSHWEIIISNFWAVPGIPMPAEGNFVTITTALISPTSRGELKLVSSDPFEPPLINPNFLSTDFDIFALKEAIKAIKRFMSGSAWEDYIDAPYGDFANANTDDEIEAFVRNSAASIYHPLSTAAMSPRGAGWGVVDPDLKVKGVEGLRIVDASVIPYMPNAPTQGPVYLISERGADLIIADLDDSIELC</sequence>